<proteinExistence type="predicted"/>
<name>A0A249XSB3_9CAUD</name>
<keyword evidence="3" id="KW-1185">Reference proteome</keyword>
<dbReference type="EMBL" id="MF668280">
    <property type="protein sequence ID" value="ASZ74621.1"/>
    <property type="molecule type" value="Genomic_DNA"/>
</dbReference>
<evidence type="ECO:0000313" key="3">
    <source>
        <dbReference type="Proteomes" id="UP000226037"/>
    </source>
</evidence>
<keyword evidence="1" id="KW-0472">Membrane</keyword>
<organism evidence="2 3">
    <name type="scientific">Mycobacterium phage Phabba</name>
    <dbReference type="NCBI Taxonomy" id="2027899"/>
    <lineage>
        <taxon>Viruses</taxon>
        <taxon>Duplodnaviria</taxon>
        <taxon>Heunggongvirae</taxon>
        <taxon>Uroviricota</taxon>
        <taxon>Caudoviricetes</taxon>
        <taxon>Ceeclamvirinae</taxon>
        <taxon>Myrnavirus</taxon>
        <taxon>Myrnavirus phabba</taxon>
        <taxon>Myranavirus phabba</taxon>
    </lineage>
</organism>
<protein>
    <submittedName>
        <fullName evidence="2">Uncharacterized protein</fullName>
    </submittedName>
</protein>
<feature type="transmembrane region" description="Helical" evidence="1">
    <location>
        <begin position="7"/>
        <end position="31"/>
    </location>
</feature>
<evidence type="ECO:0000313" key="2">
    <source>
        <dbReference type="EMBL" id="ASZ74621.1"/>
    </source>
</evidence>
<keyword evidence="1" id="KW-1133">Transmembrane helix</keyword>
<evidence type="ECO:0000256" key="1">
    <source>
        <dbReference type="SAM" id="Phobius"/>
    </source>
</evidence>
<gene>
    <name evidence="2" type="ORF">SEA_PHABBA_46</name>
</gene>
<sequence length="64" mass="7008">MSHLEMFLRLIGYIGGAIIVVGGIAMAYAWLTTPREADLCPGGCGDPEWDCLNKRAMCPPLQKR</sequence>
<reference evidence="3" key="1">
    <citation type="submission" date="2017-08" db="EMBL/GenBank/DDBJ databases">
        <authorList>
            <person name="de Groot N.N."/>
        </authorList>
    </citation>
    <scope>NUCLEOTIDE SEQUENCE [LARGE SCALE GENOMIC DNA]</scope>
</reference>
<accession>A0A249XSB3</accession>
<dbReference type="Proteomes" id="UP000226037">
    <property type="component" value="Segment"/>
</dbReference>
<keyword evidence="1" id="KW-0812">Transmembrane</keyword>